<dbReference type="InterPro" id="IPR025558">
    <property type="entry name" value="DUF4283"/>
</dbReference>
<dbReference type="InterPro" id="IPR040256">
    <property type="entry name" value="At4g02000-like"/>
</dbReference>
<reference evidence="3" key="1">
    <citation type="submission" date="2020-01" db="EMBL/GenBank/DDBJ databases">
        <authorList>
            <person name="Mishra B."/>
        </authorList>
    </citation>
    <scope>NUCLEOTIDE SEQUENCE [LARGE SCALE GENOMIC DNA]</scope>
</reference>
<dbReference type="PANTHER" id="PTHR31286">
    <property type="entry name" value="GLYCINE-RICH CELL WALL STRUCTURAL PROTEIN 1.8-LIKE"/>
    <property type="match status" value="1"/>
</dbReference>
<feature type="compositionally biased region" description="Basic and acidic residues" evidence="1">
    <location>
        <begin position="364"/>
        <end position="391"/>
    </location>
</feature>
<dbReference type="OrthoDB" id="1102891at2759"/>
<dbReference type="EMBL" id="CACVBM020001473">
    <property type="protein sequence ID" value="CAA7051321.1"/>
    <property type="molecule type" value="Genomic_DNA"/>
</dbReference>
<organism evidence="3 4">
    <name type="scientific">Microthlaspi erraticum</name>
    <dbReference type="NCBI Taxonomy" id="1685480"/>
    <lineage>
        <taxon>Eukaryota</taxon>
        <taxon>Viridiplantae</taxon>
        <taxon>Streptophyta</taxon>
        <taxon>Embryophyta</taxon>
        <taxon>Tracheophyta</taxon>
        <taxon>Spermatophyta</taxon>
        <taxon>Magnoliopsida</taxon>
        <taxon>eudicotyledons</taxon>
        <taxon>Gunneridae</taxon>
        <taxon>Pentapetalae</taxon>
        <taxon>rosids</taxon>
        <taxon>malvids</taxon>
        <taxon>Brassicales</taxon>
        <taxon>Brassicaceae</taxon>
        <taxon>Coluteocarpeae</taxon>
        <taxon>Microthlaspi</taxon>
    </lineage>
</organism>
<evidence type="ECO:0000313" key="4">
    <source>
        <dbReference type="Proteomes" id="UP000467841"/>
    </source>
</evidence>
<sequence length="428" mass="47500">MSGGDFRVSEFVQDAMVTDTSERSRPPGDPPDSQGSWAMKVRGTNAGGMPTPESLIDDEFVEARMNVEFPEGEDGEPVITIGEEVMVAMHGMWKQCMIVKVLGRSISIPVLSRKLRELWKPKGAMYVMDLPRSFFIIRFELEDEYLAALTGGPWRAFGSYLMVQAWTPDFDPLRNDITTTPVWVRLSNIPVTFYHKAILMGIARGLGKPVKVDLTTLNFERGRFARVCVEVNLAKPLKGTVMINGDRYFVAYEGLANICAGCGLYGHMTHGCPQLARESAEVTKPVGGIEVTPARESDKEGFQTVQTSRRRAEAPVNQMTFTAGNPGDGGRRNLRNISENIPQDNIQISNRFGWLAIDSETSESSERMELGEANKENVDTRNIHEGERSEGQGKVGLLSGKFDRKLSVNLNGPKEKRVAKPRMMAAHK</sequence>
<gene>
    <name evidence="3" type="ORF">MERR_LOCUS38556</name>
</gene>
<dbReference type="Pfam" id="PF14111">
    <property type="entry name" value="DUF4283"/>
    <property type="match status" value="1"/>
</dbReference>
<feature type="compositionally biased region" description="Basic residues" evidence="1">
    <location>
        <begin position="419"/>
        <end position="428"/>
    </location>
</feature>
<dbReference type="AlphaFoldDB" id="A0A6D2KGB0"/>
<proteinExistence type="predicted"/>
<protein>
    <recommendedName>
        <fullName evidence="2">DUF4283 domain-containing protein</fullName>
    </recommendedName>
</protein>
<feature type="region of interest" description="Disordered" evidence="1">
    <location>
        <begin position="1"/>
        <end position="53"/>
    </location>
</feature>
<evidence type="ECO:0000256" key="1">
    <source>
        <dbReference type="SAM" id="MobiDB-lite"/>
    </source>
</evidence>
<feature type="domain" description="DUF4283" evidence="2">
    <location>
        <begin position="92"/>
        <end position="172"/>
    </location>
</feature>
<accession>A0A6D2KGB0</accession>
<feature type="region of interest" description="Disordered" evidence="1">
    <location>
        <begin position="363"/>
        <end position="428"/>
    </location>
</feature>
<evidence type="ECO:0000259" key="2">
    <source>
        <dbReference type="Pfam" id="PF14111"/>
    </source>
</evidence>
<keyword evidence="4" id="KW-1185">Reference proteome</keyword>
<comment type="caution">
    <text evidence="3">The sequence shown here is derived from an EMBL/GenBank/DDBJ whole genome shotgun (WGS) entry which is preliminary data.</text>
</comment>
<name>A0A6D2KGB0_9BRAS</name>
<dbReference type="PANTHER" id="PTHR31286:SF99">
    <property type="entry name" value="DUF4283 DOMAIN-CONTAINING PROTEIN"/>
    <property type="match status" value="1"/>
</dbReference>
<dbReference type="Proteomes" id="UP000467841">
    <property type="component" value="Unassembled WGS sequence"/>
</dbReference>
<evidence type="ECO:0000313" key="3">
    <source>
        <dbReference type="EMBL" id="CAA7051321.1"/>
    </source>
</evidence>